<sequence length="465" mass="52601">MNTQSFTQVGLLKLLENANIGVVIHAADTKVIYANPTALRLLRLSYNQIIGKDALDPQWHFIDEHGIPLPPAEYPVNRALSSITAVRDQILGVTDSSNPDIVWFSVNAYVEGEQRSDNCFVIVSFVDITDRKSEFSFADILHNTQDIVIVTEAEDVQAPFGPKVVYVNKAFESLTGFSADEIIGETPRILQGKDTSPEARKRIRIALEAKKPCREKILNYTKTGMPYWLDLSIIPLKNRYGEVTHFAAIERDITQTTYYNEKLEQRNKDLKIMREELELIIKERTEQLRQKNTELQRLAYDDYMTGLPNRKAFFQLAETQLARVQRHNQIFAIAILDIDLFKSINDSFGHDEGDKTIIAVAKTLRDSLRAEDACGRIGGEEFSIAIMAESDQTAQLLFERVRQNIAAQTLSLPHGGITVSIGYTQVSNTTELNLTQLMRLADRALYCAKNNGRNQVCRDRTNDEA</sequence>
<organism evidence="5 6">
    <name type="scientific">Simiduia curdlanivorans</name>
    <dbReference type="NCBI Taxonomy" id="1492769"/>
    <lineage>
        <taxon>Bacteria</taxon>
        <taxon>Pseudomonadati</taxon>
        <taxon>Pseudomonadota</taxon>
        <taxon>Gammaproteobacteria</taxon>
        <taxon>Cellvibrionales</taxon>
        <taxon>Cellvibrionaceae</taxon>
        <taxon>Simiduia</taxon>
    </lineage>
</organism>
<feature type="domain" description="GGDEF" evidence="4">
    <location>
        <begin position="329"/>
        <end position="461"/>
    </location>
</feature>
<dbReference type="InterPro" id="IPR000160">
    <property type="entry name" value="GGDEF_dom"/>
</dbReference>
<feature type="domain" description="PAC" evidence="3">
    <location>
        <begin position="211"/>
        <end position="265"/>
    </location>
</feature>
<evidence type="ECO:0000259" key="3">
    <source>
        <dbReference type="PROSITE" id="PS50113"/>
    </source>
</evidence>
<dbReference type="CDD" id="cd01949">
    <property type="entry name" value="GGDEF"/>
    <property type="match status" value="1"/>
</dbReference>
<dbReference type="SMART" id="SM00267">
    <property type="entry name" value="GGDEF"/>
    <property type="match status" value="1"/>
</dbReference>
<protein>
    <submittedName>
        <fullName evidence="5">Diguanylate cyclase</fullName>
        <ecNumber evidence="5">2.7.7.65</ecNumber>
    </submittedName>
</protein>
<proteinExistence type="predicted"/>
<dbReference type="Pfam" id="PF13426">
    <property type="entry name" value="PAS_9"/>
    <property type="match status" value="2"/>
</dbReference>
<dbReference type="InterPro" id="IPR035965">
    <property type="entry name" value="PAS-like_dom_sf"/>
</dbReference>
<dbReference type="Gene3D" id="3.30.70.270">
    <property type="match status" value="1"/>
</dbReference>
<dbReference type="Pfam" id="PF00990">
    <property type="entry name" value="GGDEF"/>
    <property type="match status" value="1"/>
</dbReference>
<dbReference type="EMBL" id="JBHSCX010000006">
    <property type="protein sequence ID" value="MFC4362390.1"/>
    <property type="molecule type" value="Genomic_DNA"/>
</dbReference>
<gene>
    <name evidence="5" type="ORF">ACFOX3_08755</name>
</gene>
<keyword evidence="5" id="KW-0548">Nucleotidyltransferase</keyword>
<dbReference type="InterPro" id="IPR000700">
    <property type="entry name" value="PAS-assoc_C"/>
</dbReference>
<dbReference type="EC" id="2.7.7.65" evidence="5"/>
<dbReference type="Proteomes" id="UP001595840">
    <property type="component" value="Unassembled WGS sequence"/>
</dbReference>
<dbReference type="PROSITE" id="PS50887">
    <property type="entry name" value="GGDEF"/>
    <property type="match status" value="1"/>
</dbReference>
<dbReference type="SUPFAM" id="SSF55073">
    <property type="entry name" value="Nucleotide cyclase"/>
    <property type="match status" value="1"/>
</dbReference>
<evidence type="ECO:0000259" key="2">
    <source>
        <dbReference type="PROSITE" id="PS50112"/>
    </source>
</evidence>
<evidence type="ECO:0000313" key="6">
    <source>
        <dbReference type="Proteomes" id="UP001595840"/>
    </source>
</evidence>
<dbReference type="Gene3D" id="3.30.450.20">
    <property type="entry name" value="PAS domain"/>
    <property type="match status" value="2"/>
</dbReference>
<comment type="caution">
    <text evidence="5">The sequence shown here is derived from an EMBL/GenBank/DDBJ whole genome shotgun (WGS) entry which is preliminary data.</text>
</comment>
<accession>A0ABV8V3A0</accession>
<feature type="domain" description="PAS" evidence="2">
    <location>
        <begin position="133"/>
        <end position="210"/>
    </location>
</feature>
<dbReference type="SUPFAM" id="SSF55785">
    <property type="entry name" value="PYP-like sensor domain (PAS domain)"/>
    <property type="match status" value="2"/>
</dbReference>
<dbReference type="RefSeq" id="WP_290260574.1">
    <property type="nucleotide sequence ID" value="NZ_JAUFQG010000004.1"/>
</dbReference>
<feature type="coiled-coil region" evidence="1">
    <location>
        <begin position="260"/>
        <end position="294"/>
    </location>
</feature>
<dbReference type="PANTHER" id="PTHR46663">
    <property type="entry name" value="DIGUANYLATE CYCLASE DGCT-RELATED"/>
    <property type="match status" value="1"/>
</dbReference>
<dbReference type="GO" id="GO:0052621">
    <property type="term" value="F:diguanylate cyclase activity"/>
    <property type="evidence" value="ECO:0007669"/>
    <property type="project" value="UniProtKB-EC"/>
</dbReference>
<evidence type="ECO:0000256" key="1">
    <source>
        <dbReference type="SAM" id="Coils"/>
    </source>
</evidence>
<dbReference type="CDD" id="cd00130">
    <property type="entry name" value="PAS"/>
    <property type="match status" value="2"/>
</dbReference>
<dbReference type="PROSITE" id="PS50112">
    <property type="entry name" value="PAS"/>
    <property type="match status" value="2"/>
</dbReference>
<dbReference type="InterPro" id="IPR052163">
    <property type="entry name" value="DGC-Regulatory_Protein"/>
</dbReference>
<dbReference type="PANTHER" id="PTHR46663:SF4">
    <property type="entry name" value="DIGUANYLATE CYCLASE DGCT-RELATED"/>
    <property type="match status" value="1"/>
</dbReference>
<dbReference type="NCBIfam" id="TIGR00254">
    <property type="entry name" value="GGDEF"/>
    <property type="match status" value="1"/>
</dbReference>
<dbReference type="SMART" id="SM00091">
    <property type="entry name" value="PAS"/>
    <property type="match status" value="2"/>
</dbReference>
<dbReference type="InterPro" id="IPR000014">
    <property type="entry name" value="PAS"/>
</dbReference>
<reference evidence="6" key="1">
    <citation type="journal article" date="2019" name="Int. J. Syst. Evol. Microbiol.">
        <title>The Global Catalogue of Microorganisms (GCM) 10K type strain sequencing project: providing services to taxonomists for standard genome sequencing and annotation.</title>
        <authorList>
            <consortium name="The Broad Institute Genomics Platform"/>
            <consortium name="The Broad Institute Genome Sequencing Center for Infectious Disease"/>
            <person name="Wu L."/>
            <person name="Ma J."/>
        </authorList>
    </citation>
    <scope>NUCLEOTIDE SEQUENCE [LARGE SCALE GENOMIC DNA]</scope>
    <source>
        <strain evidence="6">CECT 8570</strain>
    </source>
</reference>
<evidence type="ECO:0000259" key="4">
    <source>
        <dbReference type="PROSITE" id="PS50887"/>
    </source>
</evidence>
<evidence type="ECO:0000313" key="5">
    <source>
        <dbReference type="EMBL" id="MFC4362390.1"/>
    </source>
</evidence>
<name>A0ABV8V3A0_9GAMM</name>
<dbReference type="InterPro" id="IPR043128">
    <property type="entry name" value="Rev_trsase/Diguanyl_cyclase"/>
</dbReference>
<dbReference type="InterPro" id="IPR029787">
    <property type="entry name" value="Nucleotide_cyclase"/>
</dbReference>
<keyword evidence="6" id="KW-1185">Reference proteome</keyword>
<keyword evidence="1" id="KW-0175">Coiled coil</keyword>
<keyword evidence="5" id="KW-0808">Transferase</keyword>
<feature type="domain" description="PAS" evidence="2">
    <location>
        <begin position="7"/>
        <end position="55"/>
    </location>
</feature>
<dbReference type="PROSITE" id="PS50113">
    <property type="entry name" value="PAC"/>
    <property type="match status" value="1"/>
</dbReference>
<dbReference type="NCBIfam" id="TIGR00229">
    <property type="entry name" value="sensory_box"/>
    <property type="match status" value="1"/>
</dbReference>